<proteinExistence type="predicted"/>
<dbReference type="VEuPathDB" id="FungiDB:ACJ73_05104"/>
<evidence type="ECO:0000313" key="3">
    <source>
        <dbReference type="Proteomes" id="UP000242791"/>
    </source>
</evidence>
<feature type="region of interest" description="Disordered" evidence="1">
    <location>
        <begin position="33"/>
        <end position="129"/>
    </location>
</feature>
<dbReference type="AlphaFoldDB" id="A0A1J9QTI8"/>
<dbReference type="Proteomes" id="UP000242791">
    <property type="component" value="Unassembled WGS sequence"/>
</dbReference>
<name>A0A1J9QTI8_9EURO</name>
<feature type="compositionally biased region" description="Basic and acidic residues" evidence="1">
    <location>
        <begin position="45"/>
        <end position="54"/>
    </location>
</feature>
<organism evidence="2 3">
    <name type="scientific">Blastomyces percursus</name>
    <dbReference type="NCBI Taxonomy" id="1658174"/>
    <lineage>
        <taxon>Eukaryota</taxon>
        <taxon>Fungi</taxon>
        <taxon>Dikarya</taxon>
        <taxon>Ascomycota</taxon>
        <taxon>Pezizomycotina</taxon>
        <taxon>Eurotiomycetes</taxon>
        <taxon>Eurotiomycetidae</taxon>
        <taxon>Onygenales</taxon>
        <taxon>Ajellomycetaceae</taxon>
        <taxon>Blastomyces</taxon>
    </lineage>
</organism>
<comment type="caution">
    <text evidence="2">The sequence shown here is derived from an EMBL/GenBank/DDBJ whole genome shotgun (WGS) entry which is preliminary data.</text>
</comment>
<gene>
    <name evidence="2" type="ORF">ACJ73_05104</name>
</gene>
<evidence type="ECO:0000256" key="1">
    <source>
        <dbReference type="SAM" id="MobiDB-lite"/>
    </source>
</evidence>
<protein>
    <submittedName>
        <fullName evidence="2">Uncharacterized protein</fullName>
    </submittedName>
</protein>
<sequence length="157" mass="17381">MIITDLHFLFVVGVPPPDHGESILDTEMVNTEGDCGSATSCNGSDARDAEEPHARQPTLKGKKRILPAELEDPPDLRLVSSDGITNDESESGRRAARRSVRKIDDDSSDSETAGQAESRRLKNSTQVEDPEVEKLISILKGLRREKTEKLMHRHNIL</sequence>
<evidence type="ECO:0000313" key="2">
    <source>
        <dbReference type="EMBL" id="OJD23539.1"/>
    </source>
</evidence>
<reference evidence="2 3" key="1">
    <citation type="submission" date="2015-08" db="EMBL/GenBank/DDBJ databases">
        <title>Emmonsia species relationships and genome sequence.</title>
        <authorList>
            <person name="Cuomo C.A."/>
            <person name="Schwartz I.S."/>
            <person name="Kenyon C."/>
            <person name="De Hoog G.S."/>
            <person name="Govender N.P."/>
            <person name="Botha A."/>
            <person name="Moreno L."/>
            <person name="De Vries M."/>
            <person name="Munoz J.F."/>
            <person name="Stielow J.B."/>
        </authorList>
    </citation>
    <scope>NUCLEOTIDE SEQUENCE [LARGE SCALE GENOMIC DNA]</scope>
    <source>
        <strain evidence="2 3">EI222</strain>
    </source>
</reference>
<keyword evidence="3" id="KW-1185">Reference proteome</keyword>
<accession>A0A1J9QTI8</accession>
<dbReference type="EMBL" id="LGTZ01000768">
    <property type="protein sequence ID" value="OJD23539.1"/>
    <property type="molecule type" value="Genomic_DNA"/>
</dbReference>